<evidence type="ECO:0000313" key="10">
    <source>
        <dbReference type="EMBL" id="QBF74335.1"/>
    </source>
</evidence>
<evidence type="ECO:0000313" key="11">
    <source>
        <dbReference type="Proteomes" id="UP000289664"/>
    </source>
</evidence>
<feature type="transmembrane region" description="Helical" evidence="9">
    <location>
        <begin position="12"/>
        <end position="33"/>
    </location>
</feature>
<dbReference type="AlphaFoldDB" id="A0A494WJR8"/>
<keyword evidence="8 9" id="KW-0472">Membrane</keyword>
<sequence length="338" mass="35641">MKEKKSFFKLMQRIPGGLIIVPMLVGVLANTFIPDVLEIGGFTTGMFKSGTACLLGMFLLLNGASIDVKKIGMPLYKGFVLTLMKFIFGVAFGLLVTKLCGVAGFAGITPMAIIAALTNSAGGLYLGLAQQYGDETDAGAISILSLNDGPFFTMIAMGTAGMASIPIYAFIATLIPLIIGIIWGNLDDTFRKVAADAMPIITFFMMIPIGAGMSLMSLVQGGMAGLILAMISALTAFLFYFVYQLLLPKNKRNAMGAAIGTTAANATSVPASVAEVDPTWEPYAGTATAQVAVAAIVTAFTAPIITSMCDKRMRKKKLGIYSEEAIAERETMAQTQAQ</sequence>
<evidence type="ECO:0000256" key="2">
    <source>
        <dbReference type="ARBA" id="ARBA00022448"/>
    </source>
</evidence>
<feature type="transmembrane region" description="Helical" evidence="9">
    <location>
        <begin position="224"/>
        <end position="243"/>
    </location>
</feature>
<evidence type="ECO:0000256" key="8">
    <source>
        <dbReference type="ARBA" id="ARBA00023136"/>
    </source>
</evidence>
<accession>A0A494WJR8</accession>
<dbReference type="KEGG" id="csci:HDCHBGLK_01734"/>
<feature type="transmembrane region" description="Helical" evidence="9">
    <location>
        <begin position="45"/>
        <end position="63"/>
    </location>
</feature>
<organism evidence="10 11">
    <name type="scientific">Clostridium scindens (strain ATCC 35704 / DSM 5676 / VPI 13733 / 19)</name>
    <dbReference type="NCBI Taxonomy" id="411468"/>
    <lineage>
        <taxon>Bacteria</taxon>
        <taxon>Bacillati</taxon>
        <taxon>Bacillota</taxon>
        <taxon>Clostridia</taxon>
        <taxon>Lachnospirales</taxon>
        <taxon>Lachnospiraceae</taxon>
    </lineage>
</organism>
<evidence type="ECO:0000256" key="6">
    <source>
        <dbReference type="ARBA" id="ARBA00022847"/>
    </source>
</evidence>
<feature type="transmembrane region" description="Helical" evidence="9">
    <location>
        <begin position="198"/>
        <end position="218"/>
    </location>
</feature>
<proteinExistence type="inferred from homology"/>
<dbReference type="InterPro" id="IPR004684">
    <property type="entry name" value="2keto-3dGluconate_permease"/>
</dbReference>
<evidence type="ECO:0000256" key="1">
    <source>
        <dbReference type="ARBA" id="ARBA00006430"/>
    </source>
</evidence>
<keyword evidence="7 9" id="KW-1133">Transmembrane helix</keyword>
<dbReference type="GO" id="GO:0016020">
    <property type="term" value="C:membrane"/>
    <property type="evidence" value="ECO:0007669"/>
    <property type="project" value="InterPro"/>
</dbReference>
<gene>
    <name evidence="10" type="primary">kdgT</name>
    <name evidence="10" type="ORF">HDCHBGLK_01734</name>
</gene>
<evidence type="ECO:0000256" key="3">
    <source>
        <dbReference type="ARBA" id="ARBA00022475"/>
    </source>
</evidence>
<feature type="transmembrane region" description="Helical" evidence="9">
    <location>
        <begin position="102"/>
        <end position="126"/>
    </location>
</feature>
<dbReference type="Proteomes" id="UP000289664">
    <property type="component" value="Chromosome"/>
</dbReference>
<keyword evidence="2" id="KW-0813">Transport</keyword>
<evidence type="ECO:0000256" key="4">
    <source>
        <dbReference type="ARBA" id="ARBA00022597"/>
    </source>
</evidence>
<protein>
    <submittedName>
        <fullName evidence="10">2-keto-3-deoxygluconate permease</fullName>
    </submittedName>
</protein>
<feature type="transmembrane region" description="Helical" evidence="9">
    <location>
        <begin position="165"/>
        <end position="186"/>
    </location>
</feature>
<dbReference type="Pfam" id="PF03812">
    <property type="entry name" value="KdgT"/>
    <property type="match status" value="1"/>
</dbReference>
<evidence type="ECO:0000256" key="5">
    <source>
        <dbReference type="ARBA" id="ARBA00022692"/>
    </source>
</evidence>
<dbReference type="EMBL" id="CP036170">
    <property type="protein sequence ID" value="QBF74335.1"/>
    <property type="molecule type" value="Genomic_DNA"/>
</dbReference>
<keyword evidence="5 9" id="KW-0812">Transmembrane</keyword>
<comment type="similarity">
    <text evidence="1">Belongs to the KdgT transporter family.</text>
</comment>
<evidence type="ECO:0000256" key="9">
    <source>
        <dbReference type="SAM" id="Phobius"/>
    </source>
</evidence>
<name>A0A494WJR8_CLOS5</name>
<keyword evidence="4" id="KW-0762">Sugar transport</keyword>
<feature type="transmembrane region" description="Helical" evidence="9">
    <location>
        <begin position="75"/>
        <end position="96"/>
    </location>
</feature>
<evidence type="ECO:0000256" key="7">
    <source>
        <dbReference type="ARBA" id="ARBA00022989"/>
    </source>
</evidence>
<keyword evidence="6" id="KW-0769">Symport</keyword>
<reference evidence="10 11" key="1">
    <citation type="journal article" date="2019" name="Appl. Environ. Microbiol.">
        <title>Clostridium scindens ATCC 35704: integration of nutritional requirements, the complete genome sequence, and global transcriptional responses to bile acids.</title>
        <authorList>
            <person name="Devendran S."/>
            <person name="Shrestha R."/>
            <person name="Alves J.M.P."/>
            <person name="Wolf P.G."/>
            <person name="Ly L."/>
            <person name="Hernandez A.G."/>
            <person name="Mendez-Garcia C."/>
            <person name="Inboden A."/>
            <person name="Wiley J."/>
            <person name="Paul O."/>
            <person name="Allen A."/>
            <person name="Springer E."/>
            <person name="Wright C.L."/>
            <person name="Fields C.J."/>
            <person name="Daniel S.L."/>
            <person name="Ridlon J.M."/>
        </authorList>
    </citation>
    <scope>NUCLEOTIDE SEQUENCE [LARGE SCALE GENOMIC DNA]</scope>
    <source>
        <strain evidence="10 11">ATCC 35704</strain>
    </source>
</reference>
<keyword evidence="3" id="KW-1003">Cell membrane</keyword>
<dbReference type="RefSeq" id="WP_039910064.1">
    <property type="nucleotide sequence ID" value="NZ_CP036170.1"/>
</dbReference>
<keyword evidence="11" id="KW-1185">Reference proteome</keyword>
<dbReference type="GeneID" id="62695945"/>
<feature type="transmembrane region" description="Helical" evidence="9">
    <location>
        <begin position="286"/>
        <end position="306"/>
    </location>
</feature>
<dbReference type="GO" id="GO:0015649">
    <property type="term" value="F:2-keto-3-deoxygluconate:proton symporter activity"/>
    <property type="evidence" value="ECO:0007669"/>
    <property type="project" value="InterPro"/>
</dbReference>